<accession>A0ABP8LZE9</accession>
<dbReference type="EMBL" id="BAABEY010000020">
    <property type="protein sequence ID" value="GAA4438705.1"/>
    <property type="molecule type" value="Genomic_DNA"/>
</dbReference>
<protein>
    <recommendedName>
        <fullName evidence="4">TMF family protein</fullName>
    </recommendedName>
</protein>
<evidence type="ECO:0000313" key="2">
    <source>
        <dbReference type="EMBL" id="GAA4438705.1"/>
    </source>
</evidence>
<evidence type="ECO:0008006" key="4">
    <source>
        <dbReference type="Google" id="ProtNLM"/>
    </source>
</evidence>
<reference evidence="3" key="1">
    <citation type="journal article" date="2019" name="Int. J. Syst. Evol. Microbiol.">
        <title>The Global Catalogue of Microorganisms (GCM) 10K type strain sequencing project: providing services to taxonomists for standard genome sequencing and annotation.</title>
        <authorList>
            <consortium name="The Broad Institute Genomics Platform"/>
            <consortium name="The Broad Institute Genome Sequencing Center for Infectious Disease"/>
            <person name="Wu L."/>
            <person name="Ma J."/>
        </authorList>
    </citation>
    <scope>NUCLEOTIDE SEQUENCE [LARGE SCALE GENOMIC DNA]</scope>
    <source>
        <strain evidence="3">JCM 31920</strain>
    </source>
</reference>
<keyword evidence="3" id="KW-1185">Reference proteome</keyword>
<dbReference type="RefSeq" id="WP_345028419.1">
    <property type="nucleotide sequence ID" value="NZ_BAABEY010000020.1"/>
</dbReference>
<evidence type="ECO:0000256" key="1">
    <source>
        <dbReference type="SAM" id="SignalP"/>
    </source>
</evidence>
<sequence length="330" mass="35758">MIKSFQKKFAVAILILSLGAMFNHSIGQAITSYGTGAGTTGTNGSYFGENAGRITTGESNTFFGENTGYSNTTGRWNVYLGARAGYLSTGERNVFVGAQAGYNNTSGGWNTFVGHIAGTWNTTGMYNVFLGGFSGYQNASGIANIVIGYQAGFNNVNGSKNIFIGTAAGYNELGSNRLYISNNSTSTPLIYGEFDSNKLVFNGQVGVATSNFPSTLGSTNLNSYKLFVKGGILAEEIRVRTGWADYVFEEGYVLKPLSEVELYIKENGHLPNVPSARVVEEEGLELGNIVKIQQEKIEELTLYIIDQEKRFKKEIEDLKALVVGSVERDR</sequence>
<feature type="signal peptide" evidence="1">
    <location>
        <begin position="1"/>
        <end position="29"/>
    </location>
</feature>
<keyword evidence="1" id="KW-0732">Signal</keyword>
<comment type="caution">
    <text evidence="2">The sequence shown here is derived from an EMBL/GenBank/DDBJ whole genome shotgun (WGS) entry which is preliminary data.</text>
</comment>
<proteinExistence type="predicted"/>
<evidence type="ECO:0000313" key="3">
    <source>
        <dbReference type="Proteomes" id="UP001501508"/>
    </source>
</evidence>
<dbReference type="Proteomes" id="UP001501508">
    <property type="component" value="Unassembled WGS sequence"/>
</dbReference>
<feature type="chain" id="PRO_5045793505" description="TMF family protein" evidence="1">
    <location>
        <begin position="30"/>
        <end position="330"/>
    </location>
</feature>
<gene>
    <name evidence="2" type="ORF">GCM10023091_19630</name>
</gene>
<organism evidence="2 3">
    <name type="scientific">Ravibacter arvi</name>
    <dbReference type="NCBI Taxonomy" id="2051041"/>
    <lineage>
        <taxon>Bacteria</taxon>
        <taxon>Pseudomonadati</taxon>
        <taxon>Bacteroidota</taxon>
        <taxon>Cytophagia</taxon>
        <taxon>Cytophagales</taxon>
        <taxon>Spirosomataceae</taxon>
        <taxon>Ravibacter</taxon>
    </lineage>
</organism>
<name>A0ABP8LZE9_9BACT</name>